<proteinExistence type="predicted"/>
<organism evidence="1 2">
    <name type="scientific">Dendrobium thyrsiflorum</name>
    <name type="common">Pinecone-like raceme dendrobium</name>
    <name type="synonym">Orchid</name>
    <dbReference type="NCBI Taxonomy" id="117978"/>
    <lineage>
        <taxon>Eukaryota</taxon>
        <taxon>Viridiplantae</taxon>
        <taxon>Streptophyta</taxon>
        <taxon>Embryophyta</taxon>
        <taxon>Tracheophyta</taxon>
        <taxon>Spermatophyta</taxon>
        <taxon>Magnoliopsida</taxon>
        <taxon>Liliopsida</taxon>
        <taxon>Asparagales</taxon>
        <taxon>Orchidaceae</taxon>
        <taxon>Epidendroideae</taxon>
        <taxon>Malaxideae</taxon>
        <taxon>Dendrobiinae</taxon>
        <taxon>Dendrobium</taxon>
    </lineage>
</organism>
<dbReference type="AlphaFoldDB" id="A0ABD0VSH1"/>
<evidence type="ECO:0000313" key="2">
    <source>
        <dbReference type="Proteomes" id="UP001552299"/>
    </source>
</evidence>
<name>A0ABD0VSH1_DENTH</name>
<gene>
    <name evidence="1" type="ORF">M5K25_004073</name>
</gene>
<evidence type="ECO:0000313" key="1">
    <source>
        <dbReference type="EMBL" id="KAL0925706.1"/>
    </source>
</evidence>
<comment type="caution">
    <text evidence="1">The sequence shown here is derived from an EMBL/GenBank/DDBJ whole genome shotgun (WGS) entry which is preliminary data.</text>
</comment>
<protein>
    <submittedName>
        <fullName evidence="1">Uncharacterized protein</fullName>
    </submittedName>
</protein>
<dbReference type="EMBL" id="JANQDX010000004">
    <property type="protein sequence ID" value="KAL0925706.1"/>
    <property type="molecule type" value="Genomic_DNA"/>
</dbReference>
<sequence>MNGSATSISDIKIFQSGEKEKNPYFPARQIGQEFSPVTTTRRAGRLAGTSVNLTLVREGVHVVLVYSYSSSSSCCAGLVYIVNSTLLVNVIHSWESRLAKCCRFFVEPSTSSL</sequence>
<accession>A0ABD0VSH1</accession>
<keyword evidence="2" id="KW-1185">Reference proteome</keyword>
<dbReference type="Proteomes" id="UP001552299">
    <property type="component" value="Unassembled WGS sequence"/>
</dbReference>
<reference evidence="1 2" key="1">
    <citation type="journal article" date="2024" name="Plant Biotechnol. J.">
        <title>Dendrobium thyrsiflorum genome and its molecular insights into genes involved in important horticultural traits.</title>
        <authorList>
            <person name="Chen B."/>
            <person name="Wang J.Y."/>
            <person name="Zheng P.J."/>
            <person name="Li K.L."/>
            <person name="Liang Y.M."/>
            <person name="Chen X.F."/>
            <person name="Zhang C."/>
            <person name="Zhao X."/>
            <person name="He X."/>
            <person name="Zhang G.Q."/>
            <person name="Liu Z.J."/>
            <person name="Xu Q."/>
        </authorList>
    </citation>
    <scope>NUCLEOTIDE SEQUENCE [LARGE SCALE GENOMIC DNA]</scope>
    <source>
        <strain evidence="1">GZMU011</strain>
    </source>
</reference>